<dbReference type="EMBL" id="JADGKB010000013">
    <property type="protein sequence ID" value="KAJ3260156.1"/>
    <property type="molecule type" value="Genomic_DNA"/>
</dbReference>
<dbReference type="Pfam" id="PF13349">
    <property type="entry name" value="DUF4097"/>
    <property type="match status" value="1"/>
</dbReference>
<name>A0AAD5UK30_9FUNG</name>
<keyword evidence="1" id="KW-0812">Transmembrane</keyword>
<dbReference type="AlphaFoldDB" id="A0AAD5UK30"/>
<accession>A0AAD5UK30</accession>
<keyword evidence="1" id="KW-1133">Transmembrane helix</keyword>
<feature type="domain" description="DUF4097" evidence="2">
    <location>
        <begin position="125"/>
        <end position="283"/>
    </location>
</feature>
<evidence type="ECO:0000256" key="1">
    <source>
        <dbReference type="SAM" id="Phobius"/>
    </source>
</evidence>
<evidence type="ECO:0000259" key="2">
    <source>
        <dbReference type="Pfam" id="PF13349"/>
    </source>
</evidence>
<feature type="transmembrane region" description="Helical" evidence="1">
    <location>
        <begin position="21"/>
        <end position="39"/>
    </location>
</feature>
<protein>
    <recommendedName>
        <fullName evidence="2">DUF4097 domain-containing protein</fullName>
    </recommendedName>
</protein>
<keyword evidence="4" id="KW-1185">Reference proteome</keyword>
<dbReference type="Proteomes" id="UP001210925">
    <property type="component" value="Unassembled WGS sequence"/>
</dbReference>
<reference evidence="3" key="1">
    <citation type="submission" date="2020-05" db="EMBL/GenBank/DDBJ databases">
        <title>Phylogenomic resolution of chytrid fungi.</title>
        <authorList>
            <person name="Stajich J.E."/>
            <person name="Amses K."/>
            <person name="Simmons R."/>
            <person name="Seto K."/>
            <person name="Myers J."/>
            <person name="Bonds A."/>
            <person name="Quandt C.A."/>
            <person name="Barry K."/>
            <person name="Liu P."/>
            <person name="Grigoriev I."/>
            <person name="Longcore J.E."/>
            <person name="James T.Y."/>
        </authorList>
    </citation>
    <scope>NUCLEOTIDE SEQUENCE</scope>
    <source>
        <strain evidence="3">PLAUS21</strain>
    </source>
</reference>
<evidence type="ECO:0000313" key="4">
    <source>
        <dbReference type="Proteomes" id="UP001210925"/>
    </source>
</evidence>
<comment type="caution">
    <text evidence="3">The sequence shown here is derived from an EMBL/GenBank/DDBJ whole genome shotgun (WGS) entry which is preliminary data.</text>
</comment>
<organism evidence="3 4">
    <name type="scientific">Boothiomyces macroporosus</name>
    <dbReference type="NCBI Taxonomy" id="261099"/>
    <lineage>
        <taxon>Eukaryota</taxon>
        <taxon>Fungi</taxon>
        <taxon>Fungi incertae sedis</taxon>
        <taxon>Chytridiomycota</taxon>
        <taxon>Chytridiomycota incertae sedis</taxon>
        <taxon>Chytridiomycetes</taxon>
        <taxon>Rhizophydiales</taxon>
        <taxon>Terramycetaceae</taxon>
        <taxon>Boothiomyces</taxon>
    </lineage>
</organism>
<gene>
    <name evidence="3" type="ORF">HK103_001232</name>
</gene>
<evidence type="ECO:0000313" key="3">
    <source>
        <dbReference type="EMBL" id="KAJ3260156.1"/>
    </source>
</evidence>
<sequence length="366" mass="40261">MDESQPLLSQRPRSQPRNNNWIYAIGISITAAIALTIYFSKPSVQFSVPTTVLHPPQKGAISDFPNLNLSWYNIAQMQSIIDVEMDQIAVTCTGDIKCVVAVDEWEGSGIKMDYVIQSLDLIGVNNLKISQTVKNGRYFFSLQSFKKPTKPQQMLYVNFKLPKDHDYDFDLDGDNGSLFYDSIAKGTGMIEARLLQGDVYIKNAVSNLFYFNVDSGNLTLQNLVAGSSVYARTSAGPINITVEFTNSRYGSVELQSNAGLISGRISEYDELLVRSDAGNINLDLVPGYNGGNSDTYVYCDAGVINNRVYGFSGLYDVESVVGGVLVSIFGKIMHKPYGVISGEITNSKSLYKSKISAGPNTVHFFK</sequence>
<keyword evidence="1" id="KW-0472">Membrane</keyword>
<proteinExistence type="predicted"/>
<dbReference type="InterPro" id="IPR025164">
    <property type="entry name" value="Toastrack_DUF4097"/>
</dbReference>